<feature type="region of interest" description="Disordered" evidence="5">
    <location>
        <begin position="14"/>
        <end position="56"/>
    </location>
</feature>
<organism evidence="9 10">
    <name type="scientific">Galdieria sulphuraria</name>
    <name type="common">Red alga</name>
    <dbReference type="NCBI Taxonomy" id="130081"/>
    <lineage>
        <taxon>Eukaryota</taxon>
        <taxon>Rhodophyta</taxon>
        <taxon>Bangiophyceae</taxon>
        <taxon>Galdieriales</taxon>
        <taxon>Galdieriaceae</taxon>
        <taxon>Galdieria</taxon>
    </lineage>
</organism>
<dbReference type="CDD" id="cd00167">
    <property type="entry name" value="SANT"/>
    <property type="match status" value="1"/>
</dbReference>
<protein>
    <submittedName>
        <fullName evidence="9">Myb family transcription factor</fullName>
    </submittedName>
</protein>
<keyword evidence="1" id="KW-0805">Transcription regulation</keyword>
<dbReference type="SUPFAM" id="SSF46689">
    <property type="entry name" value="Homeodomain-like"/>
    <property type="match status" value="1"/>
</dbReference>
<feature type="compositionally biased region" description="Polar residues" evidence="5">
    <location>
        <begin position="27"/>
        <end position="56"/>
    </location>
</feature>
<accession>M2XWZ7</accession>
<keyword evidence="4" id="KW-0539">Nucleus</keyword>
<dbReference type="PROSITE" id="PS50090">
    <property type="entry name" value="MYB_LIKE"/>
    <property type="match status" value="1"/>
</dbReference>
<feature type="domain" description="HTH myb-type" evidence="8">
    <location>
        <begin position="101"/>
        <end position="153"/>
    </location>
</feature>
<dbReference type="PANTHER" id="PTHR12802">
    <property type="entry name" value="SWI/SNF COMPLEX-RELATED"/>
    <property type="match status" value="1"/>
</dbReference>
<evidence type="ECO:0000256" key="3">
    <source>
        <dbReference type="ARBA" id="ARBA00023163"/>
    </source>
</evidence>
<dbReference type="InterPro" id="IPR017930">
    <property type="entry name" value="Myb_dom"/>
</dbReference>
<dbReference type="GeneID" id="17087014"/>
<feature type="domain" description="Myb-like" evidence="6">
    <location>
        <begin position="104"/>
        <end position="149"/>
    </location>
</feature>
<dbReference type="Pfam" id="PF00249">
    <property type="entry name" value="Myb_DNA-binding"/>
    <property type="match status" value="1"/>
</dbReference>
<evidence type="ECO:0000256" key="4">
    <source>
        <dbReference type="ARBA" id="ARBA00023242"/>
    </source>
</evidence>
<dbReference type="Gene3D" id="1.10.10.60">
    <property type="entry name" value="Homeodomain-like"/>
    <property type="match status" value="1"/>
</dbReference>
<dbReference type="AlphaFoldDB" id="M2XWZ7"/>
<dbReference type="NCBIfam" id="TIGR01557">
    <property type="entry name" value="myb_SHAQKYF"/>
    <property type="match status" value="1"/>
</dbReference>
<dbReference type="InterPro" id="IPR001005">
    <property type="entry name" value="SANT/Myb"/>
</dbReference>
<dbReference type="SMART" id="SM00717">
    <property type="entry name" value="SANT"/>
    <property type="match status" value="1"/>
</dbReference>
<reference evidence="10" key="1">
    <citation type="journal article" date="2013" name="Science">
        <title>Gene transfer from bacteria and archaea facilitated evolution of an extremophilic eukaryote.</title>
        <authorList>
            <person name="Schonknecht G."/>
            <person name="Chen W.H."/>
            <person name="Ternes C.M."/>
            <person name="Barbier G.G."/>
            <person name="Shrestha R.P."/>
            <person name="Stanke M."/>
            <person name="Brautigam A."/>
            <person name="Baker B.J."/>
            <person name="Banfield J.F."/>
            <person name="Garavito R.M."/>
            <person name="Carr K."/>
            <person name="Wilkerson C."/>
            <person name="Rensing S.A."/>
            <person name="Gagneul D."/>
            <person name="Dickenson N.E."/>
            <person name="Oesterhelt C."/>
            <person name="Lercher M.J."/>
            <person name="Weber A.P."/>
        </authorList>
    </citation>
    <scope>NUCLEOTIDE SEQUENCE [LARGE SCALE GENOMIC DNA]</scope>
    <source>
        <strain evidence="10">074W</strain>
    </source>
</reference>
<evidence type="ECO:0000259" key="7">
    <source>
        <dbReference type="PROSITE" id="PS51293"/>
    </source>
</evidence>
<dbReference type="OrthoDB" id="118550at2759"/>
<dbReference type="Proteomes" id="UP000030680">
    <property type="component" value="Unassembled WGS sequence"/>
</dbReference>
<evidence type="ECO:0000313" key="9">
    <source>
        <dbReference type="EMBL" id="EME28153.1"/>
    </source>
</evidence>
<keyword evidence="3" id="KW-0804">Transcription</keyword>
<evidence type="ECO:0000256" key="1">
    <source>
        <dbReference type="ARBA" id="ARBA00023015"/>
    </source>
</evidence>
<dbReference type="EMBL" id="KB454523">
    <property type="protein sequence ID" value="EME28153.1"/>
    <property type="molecule type" value="Genomic_DNA"/>
</dbReference>
<proteinExistence type="predicted"/>
<dbReference type="PROSITE" id="PS51294">
    <property type="entry name" value="HTH_MYB"/>
    <property type="match status" value="1"/>
</dbReference>
<dbReference type="RefSeq" id="XP_005704673.1">
    <property type="nucleotide sequence ID" value="XM_005704616.1"/>
</dbReference>
<feature type="region of interest" description="Disordered" evidence="5">
    <location>
        <begin position="155"/>
        <end position="187"/>
    </location>
</feature>
<dbReference type="STRING" id="130081.M2XWZ7"/>
<evidence type="ECO:0000259" key="6">
    <source>
        <dbReference type="PROSITE" id="PS50090"/>
    </source>
</evidence>
<sequence length="464" mass="53147">MNMFSYSTIETPKYVRSNSSDDRKLDSTTTLIGQQPNQTTTSSRSSKGENNNSFNPNCYPYEALQCTSEGEMISSAVESMHSVDEETQRDNNRRRKPYVMKKPREVWTTEEHQRFVEAVHLYHRDWKQIEKYVATKNVLQIRSHAQKYFHKVQKYQTGEYVPPPRPKRKYSHTKQQQQQREEEKCIYSSSLQDGISKNENFDDSLLLLSSSNNEVENNRVLPQGPGPPNNSSEIKLANHFKWRKQDNSSNDNSTTRFHSYVHQPLYSSVNGYSSCAIFNPTMDTSFQVMPQATTYNKQNNGMEQETHHHSNAIIPLNMYPTAVWIPSTSGWCLVPVYPYLNSNPHYDGMKWNGGMPSMASFPYHPSSSSLVESNCDGKLTTTNKLFQKVDQEISIHSNDEPCSDVEVRQNCDGSQNSSDPRSNSSSPHSCENKCCEVNPTSQPSTQMSHLLSVALQDWVEWNQE</sequence>
<feature type="compositionally biased region" description="Low complexity" evidence="5">
    <location>
        <begin position="414"/>
        <end position="429"/>
    </location>
</feature>
<evidence type="ECO:0000259" key="8">
    <source>
        <dbReference type="PROSITE" id="PS51294"/>
    </source>
</evidence>
<feature type="domain" description="SANT" evidence="7">
    <location>
        <begin position="102"/>
        <end position="153"/>
    </location>
</feature>
<dbReference type="InterPro" id="IPR006447">
    <property type="entry name" value="Myb_dom_plants"/>
</dbReference>
<dbReference type="InterPro" id="IPR017884">
    <property type="entry name" value="SANT_dom"/>
</dbReference>
<dbReference type="GO" id="GO:0003677">
    <property type="term" value="F:DNA binding"/>
    <property type="evidence" value="ECO:0007669"/>
    <property type="project" value="UniProtKB-KW"/>
</dbReference>
<name>M2XWZ7_GALSU</name>
<dbReference type="KEGG" id="gsl:Gasu_43200"/>
<dbReference type="eggNOG" id="KOG0724">
    <property type="taxonomic scope" value="Eukaryota"/>
</dbReference>
<keyword evidence="10" id="KW-1185">Reference proteome</keyword>
<evidence type="ECO:0000256" key="5">
    <source>
        <dbReference type="SAM" id="MobiDB-lite"/>
    </source>
</evidence>
<evidence type="ECO:0000256" key="2">
    <source>
        <dbReference type="ARBA" id="ARBA00023125"/>
    </source>
</evidence>
<dbReference type="Gramene" id="EME28153">
    <property type="protein sequence ID" value="EME28153"/>
    <property type="gene ID" value="Gasu_43200"/>
</dbReference>
<gene>
    <name evidence="9" type="ORF">Gasu_43200</name>
</gene>
<keyword evidence="2" id="KW-0238">DNA-binding</keyword>
<dbReference type="PANTHER" id="PTHR12802:SF155">
    <property type="entry name" value="DEUBIQUITINASE MYSM1"/>
    <property type="match status" value="1"/>
</dbReference>
<dbReference type="PROSITE" id="PS51293">
    <property type="entry name" value="SANT"/>
    <property type="match status" value="1"/>
</dbReference>
<dbReference type="InterPro" id="IPR009057">
    <property type="entry name" value="Homeodomain-like_sf"/>
</dbReference>
<evidence type="ECO:0000313" key="10">
    <source>
        <dbReference type="Proteomes" id="UP000030680"/>
    </source>
</evidence>
<feature type="region of interest" description="Disordered" evidence="5">
    <location>
        <begin position="410"/>
        <end position="429"/>
    </location>
</feature>